<sequence length="252" mass="28035">MKKSKTLNVVLKAACVVLVMYFSGYAVGRMAGKATKGVDFREIFRVNEKYAAIVLTVLHAVIVIGGLITAFAKMISAKKAAEKWDGDDEDYIDSVESTLDHANIIGSTDMIFNTMLFASAVYFLEKSRVSAALFTLVTVVFLLGMAGALLLTDRCVDLVKKLNPEKQGSVFDPKFEKKWLDSCDEAQKQLIWQAGFTAYRAGNVACLFMWFLAFVLQTILHYGLIPIICIGVIWLTMNTAYCVTAYKLEHKH</sequence>
<reference evidence="3 4" key="1">
    <citation type="submission" date="2013-06" db="EMBL/GenBank/DDBJ databases">
        <title>Rumen cellulosomics: divergent fiber-degrading strategies revealed by comparative genome-wide analysis of six Ruminococcal strains.</title>
        <authorList>
            <person name="Dassa B."/>
            <person name="Borovok I."/>
            <person name="Lamed R."/>
            <person name="Flint H."/>
            <person name="Yeoman C.J."/>
            <person name="White B."/>
            <person name="Bayer E.A."/>
        </authorList>
    </citation>
    <scope>NUCLEOTIDE SEQUENCE [LARGE SCALE GENOMIC DNA]</scope>
    <source>
        <strain evidence="3 4">SY3</strain>
    </source>
</reference>
<dbReference type="PATRIC" id="fig|1341156.4.peg.3290"/>
<keyword evidence="1" id="KW-0472">Membrane</keyword>
<feature type="transmembrane region" description="Helical" evidence="1">
    <location>
        <begin position="9"/>
        <end position="30"/>
    </location>
</feature>
<keyword evidence="1" id="KW-1133">Transmembrane helix</keyword>
<feature type="transmembrane region" description="Helical" evidence="1">
    <location>
        <begin position="197"/>
        <end position="216"/>
    </location>
</feature>
<evidence type="ECO:0008006" key="5">
    <source>
        <dbReference type="Google" id="ProtNLM"/>
    </source>
</evidence>
<feature type="transmembrane region" description="Helical" evidence="1">
    <location>
        <begin position="130"/>
        <end position="151"/>
    </location>
</feature>
<keyword evidence="4" id="KW-1185">Reference proteome</keyword>
<keyword evidence="1" id="KW-0812">Transmembrane</keyword>
<evidence type="ECO:0000256" key="1">
    <source>
        <dbReference type="SAM" id="Phobius"/>
    </source>
</evidence>
<evidence type="ECO:0000313" key="3">
    <source>
        <dbReference type="EMBL" id="EXM40213.1"/>
    </source>
</evidence>
<proteinExistence type="predicted"/>
<gene>
    <name evidence="3" type="ORF">RASY3_08115</name>
    <name evidence="2" type="ORF">RASY3_18500</name>
</gene>
<dbReference type="RefSeq" id="WP_037286768.1">
    <property type="nucleotide sequence ID" value="NZ_JEOB01000002.1"/>
</dbReference>
<dbReference type="InterPro" id="IPR021509">
    <property type="entry name" value="DUF3169"/>
</dbReference>
<dbReference type="EMBL" id="JEOB01000004">
    <property type="protein sequence ID" value="EXM38699.1"/>
    <property type="molecule type" value="Genomic_DNA"/>
</dbReference>
<feature type="transmembrane region" description="Helical" evidence="1">
    <location>
        <begin position="104"/>
        <end position="124"/>
    </location>
</feature>
<evidence type="ECO:0000313" key="2">
    <source>
        <dbReference type="EMBL" id="EXM38699.1"/>
    </source>
</evidence>
<feature type="transmembrane region" description="Helical" evidence="1">
    <location>
        <begin position="50"/>
        <end position="72"/>
    </location>
</feature>
<name>A0A011W056_RUMAL</name>
<organism evidence="3 4">
    <name type="scientific">Ruminococcus albus SY3</name>
    <dbReference type="NCBI Taxonomy" id="1341156"/>
    <lineage>
        <taxon>Bacteria</taxon>
        <taxon>Bacillati</taxon>
        <taxon>Bacillota</taxon>
        <taxon>Clostridia</taxon>
        <taxon>Eubacteriales</taxon>
        <taxon>Oscillospiraceae</taxon>
        <taxon>Ruminococcus</taxon>
    </lineage>
</organism>
<dbReference type="AlphaFoldDB" id="A0A011W056"/>
<dbReference type="EMBL" id="JEOB01000002">
    <property type="protein sequence ID" value="EXM40213.1"/>
    <property type="molecule type" value="Genomic_DNA"/>
</dbReference>
<comment type="caution">
    <text evidence="3">The sequence shown here is derived from an EMBL/GenBank/DDBJ whole genome shotgun (WGS) entry which is preliminary data.</text>
</comment>
<dbReference type="Proteomes" id="UP000021369">
    <property type="component" value="Unassembled WGS sequence"/>
</dbReference>
<feature type="transmembrane region" description="Helical" evidence="1">
    <location>
        <begin position="222"/>
        <end position="246"/>
    </location>
</feature>
<protein>
    <recommendedName>
        <fullName evidence="5">DUF3169 domain-containing protein</fullName>
    </recommendedName>
</protein>
<evidence type="ECO:0000313" key="4">
    <source>
        <dbReference type="Proteomes" id="UP000021369"/>
    </source>
</evidence>
<dbReference type="Pfam" id="PF11368">
    <property type="entry name" value="DUF3169"/>
    <property type="match status" value="1"/>
</dbReference>
<accession>A0A011W056</accession>